<dbReference type="AlphaFoldDB" id="A0A059ZZX7"/>
<dbReference type="Gene3D" id="1.10.1740.10">
    <property type="match status" value="1"/>
</dbReference>
<gene>
    <name evidence="6" type="ORF">Acaty_c1706</name>
</gene>
<dbReference type="InterPro" id="IPR036388">
    <property type="entry name" value="WH-like_DNA-bd_sf"/>
</dbReference>
<sequence>MLFRDLHTRGYRMALLDLRDSALAWDVVQETSEALLRHYAQHPVAELVPLFYSILRNRIRDQQRRFRLEKFLGPWRDQAEGMESDLEGAVDPSAGPEARASGQELGAHIEWALAQLPVRQREAFLLREWEQLSVEETALAMACSPGSVKVHHFRALRKLRSLLADRFEEGL</sequence>
<dbReference type="InterPro" id="IPR013249">
    <property type="entry name" value="RNA_pol_sigma70_r4_t2"/>
</dbReference>
<organism evidence="6 7">
    <name type="scientific">Acidithiobacillus caldus (strain ATCC 51756 / DSM 8584 / KU)</name>
    <dbReference type="NCBI Taxonomy" id="637389"/>
    <lineage>
        <taxon>Bacteria</taxon>
        <taxon>Pseudomonadati</taxon>
        <taxon>Pseudomonadota</taxon>
        <taxon>Acidithiobacillia</taxon>
        <taxon>Acidithiobacillales</taxon>
        <taxon>Acidithiobacillaceae</taxon>
        <taxon>Acidithiobacillus</taxon>
    </lineage>
</organism>
<dbReference type="SUPFAM" id="SSF88946">
    <property type="entry name" value="Sigma2 domain of RNA polymerase sigma factors"/>
    <property type="match status" value="1"/>
</dbReference>
<dbReference type="GO" id="GO:0016987">
    <property type="term" value="F:sigma factor activity"/>
    <property type="evidence" value="ECO:0007669"/>
    <property type="project" value="UniProtKB-KW"/>
</dbReference>
<keyword evidence="4" id="KW-0804">Transcription</keyword>
<evidence type="ECO:0000259" key="5">
    <source>
        <dbReference type="Pfam" id="PF08281"/>
    </source>
</evidence>
<dbReference type="GO" id="GO:0003677">
    <property type="term" value="F:DNA binding"/>
    <property type="evidence" value="ECO:0007669"/>
    <property type="project" value="InterPro"/>
</dbReference>
<dbReference type="SUPFAM" id="SSF88659">
    <property type="entry name" value="Sigma3 and sigma4 domains of RNA polymerase sigma factors"/>
    <property type="match status" value="1"/>
</dbReference>
<accession>A0A059ZZX7</accession>
<proteinExistence type="inferred from homology"/>
<dbReference type="Pfam" id="PF08281">
    <property type="entry name" value="Sigma70_r4_2"/>
    <property type="match status" value="1"/>
</dbReference>
<evidence type="ECO:0000313" key="7">
    <source>
        <dbReference type="Proteomes" id="UP000005522"/>
    </source>
</evidence>
<dbReference type="Proteomes" id="UP000005522">
    <property type="component" value="Chromosome"/>
</dbReference>
<dbReference type="NCBIfam" id="TIGR02937">
    <property type="entry name" value="sigma70-ECF"/>
    <property type="match status" value="1"/>
</dbReference>
<evidence type="ECO:0000256" key="3">
    <source>
        <dbReference type="ARBA" id="ARBA00023082"/>
    </source>
</evidence>
<protein>
    <submittedName>
        <fullName evidence="6">RNA polymerase sigma-70 factor</fullName>
    </submittedName>
</protein>
<dbReference type="eggNOG" id="COG1595">
    <property type="taxonomic scope" value="Bacteria"/>
</dbReference>
<name>A0A059ZZX7_ACICK</name>
<evidence type="ECO:0000256" key="4">
    <source>
        <dbReference type="ARBA" id="ARBA00023163"/>
    </source>
</evidence>
<dbReference type="EMBL" id="CP005986">
    <property type="protein sequence ID" value="AIA55566.1"/>
    <property type="molecule type" value="Genomic_DNA"/>
</dbReference>
<keyword evidence="2" id="KW-0805">Transcription regulation</keyword>
<dbReference type="HOGENOM" id="CLU_047691_15_2_6"/>
<evidence type="ECO:0000313" key="6">
    <source>
        <dbReference type="EMBL" id="AIA55566.1"/>
    </source>
</evidence>
<dbReference type="InterPro" id="IPR014284">
    <property type="entry name" value="RNA_pol_sigma-70_dom"/>
</dbReference>
<dbReference type="InterPro" id="IPR039425">
    <property type="entry name" value="RNA_pol_sigma-70-like"/>
</dbReference>
<dbReference type="GO" id="GO:0006352">
    <property type="term" value="P:DNA-templated transcription initiation"/>
    <property type="evidence" value="ECO:0007669"/>
    <property type="project" value="InterPro"/>
</dbReference>
<evidence type="ECO:0000256" key="2">
    <source>
        <dbReference type="ARBA" id="ARBA00023015"/>
    </source>
</evidence>
<reference evidence="6 7" key="1">
    <citation type="journal article" date="2009" name="J. Bacteriol.">
        <title>Draft genome sequence of the extremely acidophilic bacterium Acidithiobacillus caldus ATCC 51756 reveals metabolic versatility in the genus Acidithiobacillus.</title>
        <authorList>
            <person name="Valdes J."/>
            <person name="Quatrini R."/>
            <person name="Hallberg K."/>
            <person name="Dopson M."/>
            <person name="Valenzuela P.D."/>
            <person name="Holmes D.S."/>
        </authorList>
    </citation>
    <scope>NUCLEOTIDE SEQUENCE [LARGE SCALE GENOMIC DNA]</scope>
    <source>
        <strain evidence="7">ATCC 51756 / DSM 8584 / KU</strain>
    </source>
</reference>
<keyword evidence="3" id="KW-0731">Sigma factor</keyword>
<dbReference type="CDD" id="cd06171">
    <property type="entry name" value="Sigma70_r4"/>
    <property type="match status" value="1"/>
</dbReference>
<dbReference type="PANTHER" id="PTHR43133:SF64">
    <property type="entry name" value="ECF SIGMA FACTOR"/>
    <property type="match status" value="1"/>
</dbReference>
<evidence type="ECO:0000256" key="1">
    <source>
        <dbReference type="ARBA" id="ARBA00010641"/>
    </source>
</evidence>
<dbReference type="Gene3D" id="1.10.10.10">
    <property type="entry name" value="Winged helix-like DNA-binding domain superfamily/Winged helix DNA-binding domain"/>
    <property type="match status" value="1"/>
</dbReference>
<dbReference type="InterPro" id="IPR013325">
    <property type="entry name" value="RNA_pol_sigma_r2"/>
</dbReference>
<dbReference type="InterPro" id="IPR013324">
    <property type="entry name" value="RNA_pol_sigma_r3/r4-like"/>
</dbReference>
<feature type="domain" description="RNA polymerase sigma factor 70 region 4 type 2" evidence="5">
    <location>
        <begin position="112"/>
        <end position="159"/>
    </location>
</feature>
<dbReference type="PANTHER" id="PTHR43133">
    <property type="entry name" value="RNA POLYMERASE ECF-TYPE SIGMA FACTO"/>
    <property type="match status" value="1"/>
</dbReference>
<comment type="similarity">
    <text evidence="1">Belongs to the sigma-70 factor family. ECF subfamily.</text>
</comment>
<dbReference type="KEGG" id="acz:Acaty_c1706"/>